<reference evidence="1 2" key="1">
    <citation type="submission" date="2021-03" db="EMBL/GenBank/DDBJ databases">
        <title>Genomic Encyclopedia of Type Strains, Phase IV (KMG-IV): sequencing the most valuable type-strain genomes for metagenomic binning, comparative biology and taxonomic classification.</title>
        <authorList>
            <person name="Goeker M."/>
        </authorList>
    </citation>
    <scope>NUCLEOTIDE SEQUENCE [LARGE SCALE GENOMIC DNA]</scope>
    <source>
        <strain evidence="1 2">DSM 24950</strain>
    </source>
</reference>
<dbReference type="EMBL" id="JAGGKV010000003">
    <property type="protein sequence ID" value="MBP1962619.1"/>
    <property type="molecule type" value="Genomic_DNA"/>
</dbReference>
<evidence type="ECO:0008006" key="3">
    <source>
        <dbReference type="Google" id="ProtNLM"/>
    </source>
</evidence>
<dbReference type="Proteomes" id="UP001519344">
    <property type="component" value="Unassembled WGS sequence"/>
</dbReference>
<organism evidence="1 2">
    <name type="scientific">Paenibacillus aceris</name>
    <dbReference type="NCBI Taxonomy" id="869555"/>
    <lineage>
        <taxon>Bacteria</taxon>
        <taxon>Bacillati</taxon>
        <taxon>Bacillota</taxon>
        <taxon>Bacilli</taxon>
        <taxon>Bacillales</taxon>
        <taxon>Paenibacillaceae</taxon>
        <taxon>Paenibacillus</taxon>
    </lineage>
</organism>
<comment type="caution">
    <text evidence="1">The sequence shown here is derived from an EMBL/GenBank/DDBJ whole genome shotgun (WGS) entry which is preliminary data.</text>
</comment>
<protein>
    <recommendedName>
        <fullName evidence="3">Flagellin Flp1-like domain-containing protein</fullName>
    </recommendedName>
</protein>
<sequence>MMIGGIILFGIIVVLIVVTASEKAESVSKFIEK</sequence>
<evidence type="ECO:0000313" key="1">
    <source>
        <dbReference type="EMBL" id="MBP1962619.1"/>
    </source>
</evidence>
<keyword evidence="2" id="KW-1185">Reference proteome</keyword>
<gene>
    <name evidence="1" type="ORF">J2Z65_001818</name>
</gene>
<accession>A0ABS4HXF2</accession>
<name>A0ABS4HXF2_9BACL</name>
<evidence type="ECO:0000313" key="2">
    <source>
        <dbReference type="Proteomes" id="UP001519344"/>
    </source>
</evidence>
<proteinExistence type="predicted"/>